<dbReference type="Proteomes" id="UP000828251">
    <property type="component" value="Unassembled WGS sequence"/>
</dbReference>
<reference evidence="2 3" key="1">
    <citation type="journal article" date="2021" name="Plant Biotechnol. J.">
        <title>Multi-omics assisted identification of the key and species-specific regulatory components of drought-tolerant mechanisms in Gossypium stocksii.</title>
        <authorList>
            <person name="Yu D."/>
            <person name="Ke L."/>
            <person name="Zhang D."/>
            <person name="Wu Y."/>
            <person name="Sun Y."/>
            <person name="Mei J."/>
            <person name="Sun J."/>
            <person name="Sun Y."/>
        </authorList>
    </citation>
    <scope>NUCLEOTIDE SEQUENCE [LARGE SCALE GENOMIC DNA]</scope>
    <source>
        <strain evidence="3">cv. E1</strain>
        <tissue evidence="2">Leaf</tissue>
    </source>
</reference>
<protein>
    <submittedName>
        <fullName evidence="2">Uncharacterized protein</fullName>
    </submittedName>
</protein>
<keyword evidence="3" id="KW-1185">Reference proteome</keyword>
<keyword evidence="1" id="KW-1133">Transmembrane helix</keyword>
<comment type="caution">
    <text evidence="2">The sequence shown here is derived from an EMBL/GenBank/DDBJ whole genome shotgun (WGS) entry which is preliminary data.</text>
</comment>
<proteinExistence type="predicted"/>
<evidence type="ECO:0000313" key="3">
    <source>
        <dbReference type="Proteomes" id="UP000828251"/>
    </source>
</evidence>
<feature type="transmembrane region" description="Helical" evidence="1">
    <location>
        <begin position="52"/>
        <end position="71"/>
    </location>
</feature>
<evidence type="ECO:0000313" key="2">
    <source>
        <dbReference type="EMBL" id="KAH1047312.1"/>
    </source>
</evidence>
<name>A0A9D3ZMD7_9ROSI</name>
<keyword evidence="1" id="KW-0812">Transmembrane</keyword>
<accession>A0A9D3ZMD7</accession>
<sequence>ESTRLTWPSPCGSCGNTLATTRPCPAHGHGFVNHTVVSSHTDDHTPMWHRQIHFSAFVKALFFAFWVHICFDFDARTHQDHQNLKFIN</sequence>
<gene>
    <name evidence="2" type="ORF">J1N35_038096</name>
</gene>
<dbReference type="EMBL" id="JAIQCV010000011">
    <property type="protein sequence ID" value="KAH1047312.1"/>
    <property type="molecule type" value="Genomic_DNA"/>
</dbReference>
<evidence type="ECO:0000256" key="1">
    <source>
        <dbReference type="SAM" id="Phobius"/>
    </source>
</evidence>
<dbReference type="AlphaFoldDB" id="A0A9D3ZMD7"/>
<organism evidence="2 3">
    <name type="scientific">Gossypium stocksii</name>
    <dbReference type="NCBI Taxonomy" id="47602"/>
    <lineage>
        <taxon>Eukaryota</taxon>
        <taxon>Viridiplantae</taxon>
        <taxon>Streptophyta</taxon>
        <taxon>Embryophyta</taxon>
        <taxon>Tracheophyta</taxon>
        <taxon>Spermatophyta</taxon>
        <taxon>Magnoliopsida</taxon>
        <taxon>eudicotyledons</taxon>
        <taxon>Gunneridae</taxon>
        <taxon>Pentapetalae</taxon>
        <taxon>rosids</taxon>
        <taxon>malvids</taxon>
        <taxon>Malvales</taxon>
        <taxon>Malvaceae</taxon>
        <taxon>Malvoideae</taxon>
        <taxon>Gossypium</taxon>
    </lineage>
</organism>
<feature type="non-terminal residue" evidence="2">
    <location>
        <position position="1"/>
    </location>
</feature>
<keyword evidence="1" id="KW-0472">Membrane</keyword>